<dbReference type="InterPro" id="IPR009875">
    <property type="entry name" value="PilZ_domain"/>
</dbReference>
<protein>
    <submittedName>
        <fullName evidence="2">PilZ domain-containing protein</fullName>
    </submittedName>
</protein>
<accession>A0A1G5J8Z0</accession>
<dbReference type="AlphaFoldDB" id="A0A1G5J8Z0"/>
<evidence type="ECO:0000313" key="3">
    <source>
        <dbReference type="Proteomes" id="UP000198870"/>
    </source>
</evidence>
<organism evidence="2 3">
    <name type="scientific">Desulfoluna spongiiphila</name>
    <dbReference type="NCBI Taxonomy" id="419481"/>
    <lineage>
        <taxon>Bacteria</taxon>
        <taxon>Pseudomonadati</taxon>
        <taxon>Thermodesulfobacteriota</taxon>
        <taxon>Desulfobacteria</taxon>
        <taxon>Desulfobacterales</taxon>
        <taxon>Desulfolunaceae</taxon>
        <taxon>Desulfoluna</taxon>
    </lineage>
</organism>
<dbReference type="Gene3D" id="2.40.10.220">
    <property type="entry name" value="predicted glycosyltransferase like domains"/>
    <property type="match status" value="1"/>
</dbReference>
<feature type="domain" description="PilZ" evidence="1">
    <location>
        <begin position="12"/>
        <end position="107"/>
    </location>
</feature>
<dbReference type="RefSeq" id="WP_092215078.1">
    <property type="nucleotide sequence ID" value="NZ_FMUX01000026.1"/>
</dbReference>
<dbReference type="Proteomes" id="UP000198870">
    <property type="component" value="Unassembled WGS sequence"/>
</dbReference>
<dbReference type="GO" id="GO:0035438">
    <property type="term" value="F:cyclic-di-GMP binding"/>
    <property type="evidence" value="ECO:0007669"/>
    <property type="project" value="InterPro"/>
</dbReference>
<proteinExistence type="predicted"/>
<evidence type="ECO:0000259" key="1">
    <source>
        <dbReference type="Pfam" id="PF07238"/>
    </source>
</evidence>
<dbReference type="EMBL" id="FMUX01000026">
    <property type="protein sequence ID" value="SCY84687.1"/>
    <property type="molecule type" value="Genomic_DNA"/>
</dbReference>
<dbReference type="STRING" id="419481.SAMN05216233_12640"/>
<gene>
    <name evidence="2" type="ORF">SAMN05216233_12640</name>
</gene>
<name>A0A1G5J8Z0_9BACT</name>
<dbReference type="OrthoDB" id="5420957at2"/>
<sequence>MTTKDRDGTVAKRAYDRKLCFFTDVDYALSEGVYSDPIRDISVGGVFIESENGPPTGERVQMLFSDYSGVDLVKLSGDVVRRGGNGFAVRFMCENTTELNKLKSYINSL</sequence>
<reference evidence="2 3" key="1">
    <citation type="submission" date="2016-10" db="EMBL/GenBank/DDBJ databases">
        <authorList>
            <person name="de Groot N.N."/>
        </authorList>
    </citation>
    <scope>NUCLEOTIDE SEQUENCE [LARGE SCALE GENOMIC DNA]</scope>
    <source>
        <strain evidence="2 3">AA1</strain>
    </source>
</reference>
<dbReference type="SUPFAM" id="SSF141371">
    <property type="entry name" value="PilZ domain-like"/>
    <property type="match status" value="1"/>
</dbReference>
<keyword evidence="3" id="KW-1185">Reference proteome</keyword>
<dbReference type="Pfam" id="PF07238">
    <property type="entry name" value="PilZ"/>
    <property type="match status" value="1"/>
</dbReference>
<evidence type="ECO:0000313" key="2">
    <source>
        <dbReference type="EMBL" id="SCY84687.1"/>
    </source>
</evidence>